<dbReference type="Gene3D" id="3.40.50.1000">
    <property type="entry name" value="HAD superfamily/HAD-like"/>
    <property type="match status" value="1"/>
</dbReference>
<dbReference type="PRINTS" id="PR00119">
    <property type="entry name" value="CATATPASE"/>
</dbReference>
<dbReference type="InterPro" id="IPR023214">
    <property type="entry name" value="HAD_sf"/>
</dbReference>
<keyword evidence="3" id="KW-1185">Reference proteome</keyword>
<evidence type="ECO:0000256" key="1">
    <source>
        <dbReference type="SAM" id="Coils"/>
    </source>
</evidence>
<dbReference type="SUPFAM" id="SSF56784">
    <property type="entry name" value="HAD-like"/>
    <property type="match status" value="1"/>
</dbReference>
<comment type="caution">
    <text evidence="2">The sequence shown here is derived from an EMBL/GenBank/DDBJ whole genome shotgun (WGS) entry which is preliminary data.</text>
</comment>
<gene>
    <name evidence="2" type="ORF">BLNAU_20430</name>
</gene>
<organism evidence="2 3">
    <name type="scientific">Blattamonas nauphoetae</name>
    <dbReference type="NCBI Taxonomy" id="2049346"/>
    <lineage>
        <taxon>Eukaryota</taxon>
        <taxon>Metamonada</taxon>
        <taxon>Preaxostyla</taxon>
        <taxon>Oxymonadida</taxon>
        <taxon>Blattamonas</taxon>
    </lineage>
</organism>
<dbReference type="InterPro" id="IPR036412">
    <property type="entry name" value="HAD-like_sf"/>
</dbReference>
<dbReference type="PANTHER" id="PTHR24092">
    <property type="entry name" value="PROBABLE PHOSPHOLIPID-TRANSPORTING ATPASE"/>
    <property type="match status" value="1"/>
</dbReference>
<protein>
    <submittedName>
        <fullName evidence="2">Phospholipid-transporting P-type ATPase</fullName>
    </submittedName>
</protein>
<keyword evidence="1" id="KW-0175">Coiled coil</keyword>
<evidence type="ECO:0000313" key="2">
    <source>
        <dbReference type="EMBL" id="KAK2944631.1"/>
    </source>
</evidence>
<proteinExistence type="predicted"/>
<name>A0ABQ9WYN6_9EUKA</name>
<sequence>MYRKNSAKDPYLYQDTMTAKDIMVLKLSFMIYSSYTVPMSLFVMVEVGHAVQGPQMEKDNRMLRLILSERDEGLEGDKKIVHATVLASTFTDEFGVVQHVFTDKTGTLTTTEMTLCSTETERQRARMDETEQAEVGEGELEMMKKQLEVHSGVLAGVEDLSGRRLRTMCVCTRSVGEAEIKEWKTELAKAINSLSDREERIEENFAQLEHQKEQIGCTDVLDRHDDECVPTLEMIKPAGLTVWMLTGDKVNTDVSIGHLRIVVE</sequence>
<feature type="coiled-coil region" evidence="1">
    <location>
        <begin position="180"/>
        <end position="211"/>
    </location>
</feature>
<accession>A0ABQ9WYN6</accession>
<dbReference type="EMBL" id="JARBJD010000290">
    <property type="protein sequence ID" value="KAK2944631.1"/>
    <property type="molecule type" value="Genomic_DNA"/>
</dbReference>
<dbReference type="Proteomes" id="UP001281761">
    <property type="component" value="Unassembled WGS sequence"/>
</dbReference>
<reference evidence="2 3" key="1">
    <citation type="journal article" date="2022" name="bioRxiv">
        <title>Genomics of Preaxostyla Flagellates Illuminates Evolutionary Transitions and the Path Towards Mitochondrial Loss.</title>
        <authorList>
            <person name="Novak L.V.F."/>
            <person name="Treitli S.C."/>
            <person name="Pyrih J."/>
            <person name="Halakuc P."/>
            <person name="Pipaliya S.V."/>
            <person name="Vacek V."/>
            <person name="Brzon O."/>
            <person name="Soukal P."/>
            <person name="Eme L."/>
            <person name="Dacks J.B."/>
            <person name="Karnkowska A."/>
            <person name="Elias M."/>
            <person name="Hampl V."/>
        </authorList>
    </citation>
    <scope>NUCLEOTIDE SEQUENCE [LARGE SCALE GENOMIC DNA]</scope>
    <source>
        <strain evidence="2">NAU3</strain>
        <tissue evidence="2">Gut</tissue>
    </source>
</reference>
<evidence type="ECO:0000313" key="3">
    <source>
        <dbReference type="Proteomes" id="UP001281761"/>
    </source>
</evidence>